<keyword evidence="5" id="KW-1185">Reference proteome</keyword>
<sequence length="396" mass="44974">MKNIAKKTYCLLLMLAFSTVLLITGCSSHNNNQYKNDFDLLWDELENSYPYLTYIDENIIDVDELRTRYTLELDSVQDVNDFANLLQRMFSEMNNLAHLDVLSQDMYQEYYYLYVLNKISSNDYTTPYSEVLQDDRIAEIYTKPTSIEAFEGEEISNQEVFIQYYFDLKAIYFKIPSFSHELKEHDEKVISDAIEKYPEVENVIFDITGNSGGSDYYWMDNIVAPFGGSYELNIRNFFKTSSTTDKYINIVESCPTNRLKNAPEWANSLGLDKSFVSKFNVPNEPTDNMIIPATIKRWVLTGPKVYSASDKFAYFCKSTGWATLVGAQTGGDGLGSTPILIILPDSGLLIRFSCTAGENTDGSMNAILGTTPDVVTIKNETALERCLKLITDDSSK</sequence>
<dbReference type="GO" id="GO:0008236">
    <property type="term" value="F:serine-type peptidase activity"/>
    <property type="evidence" value="ECO:0007669"/>
    <property type="project" value="InterPro"/>
</dbReference>
<dbReference type="RefSeq" id="WP_072915493.1">
    <property type="nucleotide sequence ID" value="NZ_FQYQ01000008.1"/>
</dbReference>
<name>A0A1M6FT01_PSEXY</name>
<evidence type="ECO:0000256" key="1">
    <source>
        <dbReference type="SAM" id="SignalP"/>
    </source>
</evidence>
<keyword evidence="1" id="KW-0732">Signal</keyword>
<evidence type="ECO:0000259" key="2">
    <source>
        <dbReference type="Pfam" id="PF03572"/>
    </source>
</evidence>
<reference evidence="4 5" key="1">
    <citation type="submission" date="2016-11" db="EMBL/GenBank/DDBJ databases">
        <authorList>
            <person name="Jaros S."/>
            <person name="Januszkiewicz K."/>
            <person name="Wedrychowicz H."/>
        </authorList>
    </citation>
    <scope>NUCLEOTIDE SEQUENCE [LARGE SCALE GENOMIC DNA]</scope>
    <source>
        <strain evidence="4 5">DSM 14809</strain>
    </source>
</reference>
<organism evidence="4 5">
    <name type="scientific">Pseudobutyrivibrio xylanivorans DSM 14809</name>
    <dbReference type="NCBI Taxonomy" id="1123012"/>
    <lineage>
        <taxon>Bacteria</taxon>
        <taxon>Bacillati</taxon>
        <taxon>Bacillota</taxon>
        <taxon>Clostridia</taxon>
        <taxon>Lachnospirales</taxon>
        <taxon>Lachnospiraceae</taxon>
        <taxon>Pseudobutyrivibrio</taxon>
    </lineage>
</organism>
<dbReference type="Proteomes" id="UP000184185">
    <property type="component" value="Unassembled WGS sequence"/>
</dbReference>
<dbReference type="AlphaFoldDB" id="A0A1M6FT01"/>
<dbReference type="SUPFAM" id="SSF52096">
    <property type="entry name" value="ClpP/crotonase"/>
    <property type="match status" value="1"/>
</dbReference>
<dbReference type="PROSITE" id="PS51257">
    <property type="entry name" value="PROKAR_LIPOPROTEIN"/>
    <property type="match status" value="1"/>
</dbReference>
<gene>
    <name evidence="4" type="ORF">SAMN02745725_01552</name>
</gene>
<feature type="signal peptide" evidence="1">
    <location>
        <begin position="1"/>
        <end position="22"/>
    </location>
</feature>
<dbReference type="InterPro" id="IPR005151">
    <property type="entry name" value="Tail-specific_protease"/>
</dbReference>
<dbReference type="EMBL" id="FQYQ01000008">
    <property type="protein sequence ID" value="SHJ00770.1"/>
    <property type="molecule type" value="Genomic_DNA"/>
</dbReference>
<protein>
    <submittedName>
        <fullName evidence="4">Peptidase family S41</fullName>
    </submittedName>
</protein>
<feature type="domain" description="Tail specific protease" evidence="2">
    <location>
        <begin position="172"/>
        <end position="375"/>
    </location>
</feature>
<dbReference type="Pfam" id="PF03572">
    <property type="entry name" value="Peptidase_S41"/>
    <property type="match status" value="1"/>
</dbReference>
<feature type="domain" description="Tricorn protease C1" evidence="3">
    <location>
        <begin position="32"/>
        <end position="90"/>
    </location>
</feature>
<evidence type="ECO:0000313" key="4">
    <source>
        <dbReference type="EMBL" id="SHJ00770.1"/>
    </source>
</evidence>
<dbReference type="GO" id="GO:0006508">
    <property type="term" value="P:proteolysis"/>
    <property type="evidence" value="ECO:0007669"/>
    <property type="project" value="InterPro"/>
</dbReference>
<dbReference type="Gene3D" id="3.90.226.10">
    <property type="entry name" value="2-enoyl-CoA Hydratase, Chain A, domain 1"/>
    <property type="match status" value="1"/>
</dbReference>
<dbReference type="OrthoDB" id="1653205at2"/>
<evidence type="ECO:0000313" key="5">
    <source>
        <dbReference type="Proteomes" id="UP000184185"/>
    </source>
</evidence>
<dbReference type="InterPro" id="IPR029045">
    <property type="entry name" value="ClpP/crotonase-like_dom_sf"/>
</dbReference>
<dbReference type="Pfam" id="PF14684">
    <property type="entry name" value="Tricorn_C1"/>
    <property type="match status" value="1"/>
</dbReference>
<accession>A0A1M6FT01</accession>
<feature type="chain" id="PRO_5039252668" evidence="1">
    <location>
        <begin position="23"/>
        <end position="396"/>
    </location>
</feature>
<dbReference type="Gene3D" id="3.30.750.44">
    <property type="match status" value="1"/>
</dbReference>
<proteinExistence type="predicted"/>
<evidence type="ECO:0000259" key="3">
    <source>
        <dbReference type="Pfam" id="PF14684"/>
    </source>
</evidence>
<dbReference type="InterPro" id="IPR028204">
    <property type="entry name" value="Tricorn_C1"/>
</dbReference>